<evidence type="ECO:0000313" key="3">
    <source>
        <dbReference type="Proteomes" id="UP000218366"/>
    </source>
</evidence>
<gene>
    <name evidence="2" type="ORF">COC42_03955</name>
</gene>
<feature type="compositionally biased region" description="Basic and acidic residues" evidence="1">
    <location>
        <begin position="32"/>
        <end position="46"/>
    </location>
</feature>
<proteinExistence type="predicted"/>
<dbReference type="Proteomes" id="UP000218366">
    <property type="component" value="Unassembled WGS sequence"/>
</dbReference>
<evidence type="ECO:0000256" key="1">
    <source>
        <dbReference type="SAM" id="MobiDB-lite"/>
    </source>
</evidence>
<dbReference type="EMBL" id="NWMW01000001">
    <property type="protein sequence ID" value="PCD03535.1"/>
    <property type="molecule type" value="Genomic_DNA"/>
</dbReference>
<keyword evidence="3" id="KW-1185">Reference proteome</keyword>
<feature type="region of interest" description="Disordered" evidence="1">
    <location>
        <begin position="32"/>
        <end position="89"/>
    </location>
</feature>
<protein>
    <submittedName>
        <fullName evidence="2">Uncharacterized protein</fullName>
    </submittedName>
</protein>
<dbReference type="OrthoDB" id="6624031at2"/>
<comment type="caution">
    <text evidence="2">The sequence shown here is derived from an EMBL/GenBank/DDBJ whole genome shotgun (WGS) entry which is preliminary data.</text>
</comment>
<feature type="compositionally biased region" description="Pro residues" evidence="1">
    <location>
        <begin position="66"/>
        <end position="77"/>
    </location>
</feature>
<dbReference type="AlphaFoldDB" id="A0A2A4B6H9"/>
<sequence length="285" mass="29924">MLDSIGNAISDAARGVADFAGRVFDTSDARLSDTRDDVRGTGRDGLRPSLGDGPATPQESTITPSPGMPGYPTPPAAPTTGDGSGAHASEGASIADHINEAAFYRVADAADGLGLNNAARHMRHYLGNSGETLSIDPNAIRNDIPAIRDEIDASFETNVRAAAEAHVRANYTGEPMTFQVTTPWTSTYATKELSQDWFFAVGGFSYAHTATVTVTPGADGAAQVSIESDLHVFDRYNWDEGKGVDIGPLRIGDEQLGQLHQAGLAQEFEVRGSADGPSASFTVTP</sequence>
<name>A0A2A4B6H9_9SPHN</name>
<dbReference type="RefSeq" id="WP_096341937.1">
    <property type="nucleotide sequence ID" value="NZ_NWMW01000001.1"/>
</dbReference>
<evidence type="ECO:0000313" key="2">
    <source>
        <dbReference type="EMBL" id="PCD03535.1"/>
    </source>
</evidence>
<reference evidence="2 3" key="1">
    <citation type="submission" date="2017-09" db="EMBL/GenBank/DDBJ databases">
        <title>Sphingomonas spermidinifaciens 9NM-10, whole genome shotgun sequence.</title>
        <authorList>
            <person name="Feng G."/>
            <person name="Zhu H."/>
        </authorList>
    </citation>
    <scope>NUCLEOTIDE SEQUENCE [LARGE SCALE GENOMIC DNA]</scope>
    <source>
        <strain evidence="2 3">9NM-10</strain>
    </source>
</reference>
<organism evidence="2 3">
    <name type="scientific">Sphingomonas spermidinifaciens</name>
    <dbReference type="NCBI Taxonomy" id="1141889"/>
    <lineage>
        <taxon>Bacteria</taxon>
        <taxon>Pseudomonadati</taxon>
        <taxon>Pseudomonadota</taxon>
        <taxon>Alphaproteobacteria</taxon>
        <taxon>Sphingomonadales</taxon>
        <taxon>Sphingomonadaceae</taxon>
        <taxon>Sphingomonas</taxon>
    </lineage>
</organism>
<accession>A0A2A4B6H9</accession>